<dbReference type="Pfam" id="PF00089">
    <property type="entry name" value="Trypsin"/>
    <property type="match status" value="1"/>
</dbReference>
<evidence type="ECO:0000256" key="2">
    <source>
        <dbReference type="ARBA" id="ARBA00022729"/>
    </source>
</evidence>
<dbReference type="SUPFAM" id="SSF50494">
    <property type="entry name" value="Trypsin-like serine proteases"/>
    <property type="match status" value="1"/>
</dbReference>
<evidence type="ECO:0000256" key="3">
    <source>
        <dbReference type="ARBA" id="ARBA00022801"/>
    </source>
</evidence>
<evidence type="ECO:0000256" key="4">
    <source>
        <dbReference type="ARBA" id="ARBA00022825"/>
    </source>
</evidence>
<reference evidence="10" key="2">
    <citation type="submission" date="2025-08" db="UniProtKB">
        <authorList>
            <consortium name="RefSeq"/>
        </authorList>
    </citation>
    <scope>IDENTIFICATION</scope>
    <source>
        <tissue evidence="10">Blood</tissue>
    </source>
</reference>
<dbReference type="KEGG" id="ipu:108272230"/>
<dbReference type="PROSITE" id="PS00134">
    <property type="entry name" value="TRYPSIN_HIS"/>
    <property type="match status" value="1"/>
</dbReference>
<dbReference type="GO" id="GO:0006508">
    <property type="term" value="P:proteolysis"/>
    <property type="evidence" value="ECO:0007669"/>
    <property type="project" value="UniProtKB-KW"/>
</dbReference>
<keyword evidence="9" id="KW-1185">Reference proteome</keyword>
<keyword evidence="4 6" id="KW-0720">Serine protease</keyword>
<dbReference type="InterPro" id="IPR001254">
    <property type="entry name" value="Trypsin_dom"/>
</dbReference>
<accession>A0A2D0RZT8</accession>
<dbReference type="FunFam" id="2.40.10.10:FF:000024">
    <property type="entry name" value="Serine protease 53"/>
    <property type="match status" value="1"/>
</dbReference>
<dbReference type="Gene3D" id="2.40.10.10">
    <property type="entry name" value="Trypsin-like serine proteases"/>
    <property type="match status" value="1"/>
</dbReference>
<dbReference type="CDD" id="cd00190">
    <property type="entry name" value="Tryp_SPc"/>
    <property type="match status" value="1"/>
</dbReference>
<name>A0A2D0RZT8_ICTPU</name>
<keyword evidence="5" id="KW-1015">Disulfide bond</keyword>
<dbReference type="PROSITE" id="PS50240">
    <property type="entry name" value="TRYPSIN_DOM"/>
    <property type="match status" value="1"/>
</dbReference>
<reference evidence="9" key="1">
    <citation type="journal article" date="2016" name="Nat. Commun.">
        <title>The channel catfish genome sequence provides insights into the evolution of scale formation in teleosts.</title>
        <authorList>
            <person name="Liu Z."/>
            <person name="Liu S."/>
            <person name="Yao J."/>
            <person name="Bao L."/>
            <person name="Zhang J."/>
            <person name="Li Y."/>
            <person name="Jiang C."/>
            <person name="Sun L."/>
            <person name="Wang R."/>
            <person name="Zhang Y."/>
            <person name="Zhou T."/>
            <person name="Zeng Q."/>
            <person name="Fu Q."/>
            <person name="Gao S."/>
            <person name="Li N."/>
            <person name="Koren S."/>
            <person name="Jiang Y."/>
            <person name="Zimin A."/>
            <person name="Xu P."/>
            <person name="Phillippy A.M."/>
            <person name="Geng X."/>
            <person name="Song L."/>
            <person name="Sun F."/>
            <person name="Li C."/>
            <person name="Wang X."/>
            <person name="Chen A."/>
            <person name="Jin Y."/>
            <person name="Yuan Z."/>
            <person name="Yang Y."/>
            <person name="Tan S."/>
            <person name="Peatman E."/>
            <person name="Lu J."/>
            <person name="Qin Z."/>
            <person name="Dunham R."/>
            <person name="Li Z."/>
            <person name="Sonstegard T."/>
            <person name="Feng J."/>
            <person name="Danzmann R.G."/>
            <person name="Schroeder S."/>
            <person name="Scheffler B."/>
            <person name="Duke M.V."/>
            <person name="Ballard L."/>
            <person name="Kucuktas H."/>
            <person name="Kaltenboeck L."/>
            <person name="Liu H."/>
            <person name="Armbruster J."/>
            <person name="Xie Y."/>
            <person name="Kirby M.L."/>
            <person name="Tian Y."/>
            <person name="Flanagan M.E."/>
            <person name="Mu W."/>
            <person name="Waldbieser G.C."/>
        </authorList>
    </citation>
    <scope>NUCLEOTIDE SEQUENCE [LARGE SCALE GENOMIC DNA]</scope>
    <source>
        <strain evidence="9">SDA103</strain>
    </source>
</reference>
<dbReference type="GeneID" id="108272230"/>
<evidence type="ECO:0000259" key="8">
    <source>
        <dbReference type="PROSITE" id="PS50240"/>
    </source>
</evidence>
<dbReference type="OrthoDB" id="10002959at2759"/>
<feature type="signal peptide" evidence="7">
    <location>
        <begin position="1"/>
        <end position="20"/>
    </location>
</feature>
<dbReference type="InterPro" id="IPR001314">
    <property type="entry name" value="Peptidase_S1A"/>
</dbReference>
<sequence>MLRYQCVVLALVLYLNGSLSQLNECGSAPFNTRIVGGQNASDGVWPWQVSLQSPVYGGHFCGGSLINKDWVLTAAHCFSSKKIPSGLTVYLGKHTLNGSNPNQIARGVTQVILHPNYNTATQNNDIALLRLNSSVTFTNYIRPVCLAGQGSRFPDGTNCWISGWGSIASGVRLPSPGVLQEAMVPIVNTKVCDFLLGFGSITTNMMCAGYIQGGTDTCQGDSGGPLVTKQGAVWIQAGITSWGKGCAQRFSPGVYTLVSQYQTWISSVVGQNLPGFVTY</sequence>
<dbReference type="GO" id="GO:0004252">
    <property type="term" value="F:serine-type endopeptidase activity"/>
    <property type="evidence" value="ECO:0007669"/>
    <property type="project" value="InterPro"/>
</dbReference>
<dbReference type="PANTHER" id="PTHR24252:SF7">
    <property type="entry name" value="HYALIN"/>
    <property type="match status" value="1"/>
</dbReference>
<dbReference type="PANTHER" id="PTHR24252">
    <property type="entry name" value="ACROSIN-RELATED"/>
    <property type="match status" value="1"/>
</dbReference>
<dbReference type="InterPro" id="IPR018114">
    <property type="entry name" value="TRYPSIN_HIS"/>
</dbReference>
<dbReference type="PROSITE" id="PS00135">
    <property type="entry name" value="TRYPSIN_SER"/>
    <property type="match status" value="1"/>
</dbReference>
<evidence type="ECO:0000256" key="1">
    <source>
        <dbReference type="ARBA" id="ARBA00022670"/>
    </source>
</evidence>
<dbReference type="InterPro" id="IPR043504">
    <property type="entry name" value="Peptidase_S1_PA_chymotrypsin"/>
</dbReference>
<evidence type="ECO:0000256" key="6">
    <source>
        <dbReference type="RuleBase" id="RU363034"/>
    </source>
</evidence>
<evidence type="ECO:0000313" key="9">
    <source>
        <dbReference type="Proteomes" id="UP000221080"/>
    </source>
</evidence>
<feature type="chain" id="PRO_5013356662" evidence="7">
    <location>
        <begin position="21"/>
        <end position="279"/>
    </location>
</feature>
<feature type="domain" description="Peptidase S1" evidence="8">
    <location>
        <begin position="34"/>
        <end position="270"/>
    </location>
</feature>
<organism evidence="9 10">
    <name type="scientific">Ictalurus punctatus</name>
    <name type="common">Channel catfish</name>
    <name type="synonym">Silurus punctatus</name>
    <dbReference type="NCBI Taxonomy" id="7998"/>
    <lineage>
        <taxon>Eukaryota</taxon>
        <taxon>Metazoa</taxon>
        <taxon>Chordata</taxon>
        <taxon>Craniata</taxon>
        <taxon>Vertebrata</taxon>
        <taxon>Euteleostomi</taxon>
        <taxon>Actinopterygii</taxon>
        <taxon>Neopterygii</taxon>
        <taxon>Teleostei</taxon>
        <taxon>Ostariophysi</taxon>
        <taxon>Siluriformes</taxon>
        <taxon>Ictaluridae</taxon>
        <taxon>Ictalurus</taxon>
    </lineage>
</organism>
<evidence type="ECO:0000256" key="7">
    <source>
        <dbReference type="SAM" id="SignalP"/>
    </source>
</evidence>
<gene>
    <name evidence="10" type="primary">LOC108272230</name>
</gene>
<evidence type="ECO:0000313" key="10">
    <source>
        <dbReference type="RefSeq" id="XP_017336018.1"/>
    </source>
</evidence>
<keyword evidence="3 6" id="KW-0378">Hydrolase</keyword>
<keyword evidence="1 6" id="KW-0645">Protease</keyword>
<dbReference type="PRINTS" id="PR00722">
    <property type="entry name" value="CHYMOTRYPSIN"/>
</dbReference>
<evidence type="ECO:0000256" key="5">
    <source>
        <dbReference type="ARBA" id="ARBA00023157"/>
    </source>
</evidence>
<proteinExistence type="predicted"/>
<dbReference type="InterPro" id="IPR033116">
    <property type="entry name" value="TRYPSIN_SER"/>
</dbReference>
<dbReference type="InterPro" id="IPR009003">
    <property type="entry name" value="Peptidase_S1_PA"/>
</dbReference>
<dbReference type="SMART" id="SM00020">
    <property type="entry name" value="Tryp_SPc"/>
    <property type="match status" value="1"/>
</dbReference>
<keyword evidence="2 7" id="KW-0732">Signal</keyword>
<dbReference type="Proteomes" id="UP000221080">
    <property type="component" value="Chromosome 11"/>
</dbReference>
<dbReference type="RefSeq" id="XP_017336018.1">
    <property type="nucleotide sequence ID" value="XM_017480529.3"/>
</dbReference>
<dbReference type="AlphaFoldDB" id="A0A2D0RZT8"/>
<protein>
    <submittedName>
        <fullName evidence="10">Serine protease 27</fullName>
    </submittedName>
</protein>